<organism evidence="2 3">
    <name type="scientific">Intrasporangium calvum</name>
    <dbReference type="NCBI Taxonomy" id="53358"/>
    <lineage>
        <taxon>Bacteria</taxon>
        <taxon>Bacillati</taxon>
        <taxon>Actinomycetota</taxon>
        <taxon>Actinomycetes</taxon>
        <taxon>Micrococcales</taxon>
        <taxon>Intrasporangiaceae</taxon>
        <taxon>Intrasporangium</taxon>
    </lineage>
</organism>
<evidence type="ECO:0000313" key="2">
    <source>
        <dbReference type="EMBL" id="MDC5698696.1"/>
    </source>
</evidence>
<name>A0ABT5GL00_9MICO</name>
<accession>A0ABT5GL00</accession>
<dbReference type="Gene3D" id="1.10.630.10">
    <property type="entry name" value="Cytochrome P450"/>
    <property type="match status" value="1"/>
</dbReference>
<dbReference type="InterPro" id="IPR036396">
    <property type="entry name" value="Cyt_P450_sf"/>
</dbReference>
<comment type="similarity">
    <text evidence="1">Belongs to the cytochrome P450 family.</text>
</comment>
<evidence type="ECO:0000313" key="3">
    <source>
        <dbReference type="Proteomes" id="UP001150259"/>
    </source>
</evidence>
<keyword evidence="3" id="KW-1185">Reference proteome</keyword>
<feature type="non-terminal residue" evidence="2">
    <location>
        <position position="1"/>
    </location>
</feature>
<comment type="caution">
    <text evidence="2">The sequence shown here is derived from an EMBL/GenBank/DDBJ whole genome shotgun (WGS) entry which is preliminary data.</text>
</comment>
<reference evidence="2 3" key="1">
    <citation type="submission" date="2022-11" db="EMBL/GenBank/DDBJ databases">
        <title>Anaerobic phenanthrene biodegradation by a DNRA strain PheN6.</title>
        <authorList>
            <person name="Zhang Z."/>
        </authorList>
    </citation>
    <scope>NUCLEOTIDE SEQUENCE [LARGE SCALE GENOMIC DNA]</scope>
    <source>
        <strain evidence="2 3">PheN6</strain>
    </source>
</reference>
<dbReference type="SUPFAM" id="SSF48264">
    <property type="entry name" value="Cytochrome P450"/>
    <property type="match status" value="1"/>
</dbReference>
<dbReference type="InterPro" id="IPR002397">
    <property type="entry name" value="Cyt_P450_B"/>
</dbReference>
<evidence type="ECO:0000256" key="1">
    <source>
        <dbReference type="ARBA" id="ARBA00010617"/>
    </source>
</evidence>
<dbReference type="Proteomes" id="UP001150259">
    <property type="component" value="Unassembled WGS sequence"/>
</dbReference>
<dbReference type="PRINTS" id="PR00359">
    <property type="entry name" value="BP450"/>
</dbReference>
<dbReference type="InterPro" id="IPR001128">
    <property type="entry name" value="Cyt_P450"/>
</dbReference>
<dbReference type="Pfam" id="PF00067">
    <property type="entry name" value="p450"/>
    <property type="match status" value="1"/>
</dbReference>
<dbReference type="CDD" id="cd11079">
    <property type="entry name" value="Cyp_unk"/>
    <property type="match status" value="1"/>
</dbReference>
<proteinExistence type="inferred from homology"/>
<dbReference type="EMBL" id="JAPFQL010000080">
    <property type="protein sequence ID" value="MDC5698696.1"/>
    <property type="molecule type" value="Genomic_DNA"/>
</dbReference>
<dbReference type="PANTHER" id="PTHR46696">
    <property type="entry name" value="P450, PUTATIVE (EUROFUNG)-RELATED"/>
    <property type="match status" value="1"/>
</dbReference>
<gene>
    <name evidence="2" type="ORF">OO014_15680</name>
</gene>
<dbReference type="RefSeq" id="WP_272463262.1">
    <property type="nucleotide sequence ID" value="NZ_JAPFQL010000080.1"/>
</dbReference>
<protein>
    <submittedName>
        <fullName evidence="2">Cytochrome P450</fullName>
    </submittedName>
</protein>
<dbReference type="PANTHER" id="PTHR46696:SF6">
    <property type="entry name" value="P450, PUTATIVE (EUROFUNG)-RELATED"/>
    <property type="match status" value="1"/>
</dbReference>
<sequence length="396" mass="43430">AVRHDRPVVEHLNESAATIDWDPRSPAVLADQIASYDAMRARCPVAHGTQGNWTVFGHADTVRILEDPETFSNVVSSHVAVPNGMDPPQHTVYRAVVDGFFRPAAITAFEPTCRRIIEEHVAAFRPPRDVELMSEMAEPLANALACAFMGWPDSLHGPLREWTRRNHAATRSMDREAMSHVALEFDGYIRDQLELRRAAGPDAPDDVTTALLRETVDGRPLGDAEIVAIVRNWTVGDLGTIAASMGIVVEFLARRPDVVADLRRRPEAIVSATDEILRIHAPLVANRRRTTRAVTIGGREIPEGERVIVLWASANRDERVFGDPDAFRLDRDPDANLLYGRGIHDCPGAPLARLELGLFVAALLDLPGAVRLRPGGRRDLASYPGSGFSALDVTLG</sequence>